<evidence type="ECO:0000256" key="6">
    <source>
        <dbReference type="ARBA" id="ARBA00023136"/>
    </source>
</evidence>
<evidence type="ECO:0000256" key="4">
    <source>
        <dbReference type="ARBA" id="ARBA00022692"/>
    </source>
</evidence>
<keyword evidence="12" id="KW-1185">Reference proteome</keyword>
<reference evidence="13" key="1">
    <citation type="submission" date="2016-11" db="UniProtKB">
        <authorList>
            <consortium name="WormBaseParasite"/>
        </authorList>
    </citation>
    <scope>IDENTIFICATION</scope>
</reference>
<feature type="binding site" evidence="8">
    <location>
        <position position="302"/>
    </location>
    <ligand>
        <name>Na(+)</name>
        <dbReference type="ChEBI" id="CHEBI:29101"/>
        <label>1</label>
    </ligand>
</feature>
<accession>A0A1I8HBJ8</accession>
<keyword evidence="9" id="KW-1015">Disulfide bond</keyword>
<evidence type="ECO:0000256" key="11">
    <source>
        <dbReference type="SAM" id="Phobius"/>
    </source>
</evidence>
<evidence type="ECO:0000256" key="3">
    <source>
        <dbReference type="ARBA" id="ARBA00022448"/>
    </source>
</evidence>
<evidence type="ECO:0000313" key="12">
    <source>
        <dbReference type="Proteomes" id="UP000095280"/>
    </source>
</evidence>
<dbReference type="PANTHER" id="PTHR11616:SF321">
    <property type="entry name" value="SODIUM-DEPENDENT NUTRIENT AMINO ACID TRANSPORTER 1-RELATED"/>
    <property type="match status" value="1"/>
</dbReference>
<dbReference type="InterPro" id="IPR037272">
    <property type="entry name" value="SNS_sf"/>
</dbReference>
<dbReference type="GO" id="GO:0005886">
    <property type="term" value="C:plasma membrane"/>
    <property type="evidence" value="ECO:0007669"/>
    <property type="project" value="TreeGrafter"/>
</dbReference>
<feature type="transmembrane region" description="Helical" evidence="11">
    <location>
        <begin position="499"/>
        <end position="519"/>
    </location>
</feature>
<dbReference type="PROSITE" id="PS50267">
    <property type="entry name" value="NA_NEUROTRAN_SYMP_3"/>
    <property type="match status" value="1"/>
</dbReference>
<sequence length="581" mass="65083">NGSLTPTKAAPAAVGDTAGGASTDGAVPSSRKEVWTNKLGFFLSVMGYNIGLGDILRFPYLVMKNGGGAFLIPYFTFLFSIGVPLFVMELSLGQYTGKTPLVFYQNLCPILKGIGWCNIISCFFFNVYYMIQLAWICFYLINSFMNPLPWSECDPAAANASLCYKPHLSDNYTVSPEYLTNIENCSIYDSKGKSPTEYFFDHNLLSLTEGIHDLGGMRWDLLGLLLFSWILVYCCLIKGVKSLGKVVYVTALGPYVFLLILFIRGLFLPGGRAGIMYYLTPDWSSLATAQPWVEAAQQIFWSLAPAWGGTICMASHNAFNNNIYRDSLTLPVLSAMTSFFGGFVTFAYIGDLAMRKGQAINCVLKPGPGLAFLVYPSAFDTLPWSQLWSVIFFVLLLFLGLDSSFTTFEAMYQSLIDEYPILRRWRNWAVKLGFCAVSMSFGIPMVTRGGYYIYTLVDWYQVTFMMGVALFEVLAIIYAYGSGRVRANIRLMTGVRMTIFWDIVWRAVLPIVLLALFIFTMMEYRPPSFAGYKYSDLAIAMGWVFASLGIVPLPMYSIYLLAYELFKRSRSEDKEPLPAVS</sequence>
<evidence type="ECO:0000256" key="8">
    <source>
        <dbReference type="PIRSR" id="PIRSR600175-1"/>
    </source>
</evidence>
<keyword evidence="5 11" id="KW-1133">Transmembrane helix</keyword>
<dbReference type="GO" id="GO:0005283">
    <property type="term" value="F:amino acid:sodium symporter activity"/>
    <property type="evidence" value="ECO:0007669"/>
    <property type="project" value="TreeGrafter"/>
</dbReference>
<feature type="transmembrane region" description="Helical" evidence="11">
    <location>
        <begin position="387"/>
        <end position="408"/>
    </location>
</feature>
<keyword evidence="3" id="KW-0813">Transport</keyword>
<keyword evidence="7" id="KW-0325">Glycoprotein</keyword>
<evidence type="ECO:0000256" key="1">
    <source>
        <dbReference type="ARBA" id="ARBA00004141"/>
    </source>
</evidence>
<dbReference type="PRINTS" id="PR00176">
    <property type="entry name" value="NANEUSMPORT"/>
</dbReference>
<evidence type="ECO:0000256" key="5">
    <source>
        <dbReference type="ARBA" id="ARBA00022989"/>
    </source>
</evidence>
<evidence type="ECO:0000256" key="10">
    <source>
        <dbReference type="SAM" id="MobiDB-lite"/>
    </source>
</evidence>
<dbReference type="AlphaFoldDB" id="A0A1I8HBJ8"/>
<evidence type="ECO:0000256" key="2">
    <source>
        <dbReference type="ARBA" id="ARBA00006459"/>
    </source>
</evidence>
<comment type="subcellular location">
    <subcellularLocation>
        <location evidence="1">Membrane</location>
        <topology evidence="1">Multi-pass membrane protein</topology>
    </subcellularLocation>
</comment>
<comment type="similarity">
    <text evidence="2">Belongs to the sodium:neurotransmitter symporter (SNF) (TC 2.A.22) family.</text>
</comment>
<feature type="binding site" evidence="8">
    <location>
        <position position="47"/>
    </location>
    <ligand>
        <name>Na(+)</name>
        <dbReference type="ChEBI" id="CHEBI:29101"/>
        <label>1</label>
    </ligand>
</feature>
<proteinExistence type="inferred from homology"/>
<organism evidence="12 13">
    <name type="scientific">Macrostomum lignano</name>
    <dbReference type="NCBI Taxonomy" id="282301"/>
    <lineage>
        <taxon>Eukaryota</taxon>
        <taxon>Metazoa</taxon>
        <taxon>Spiralia</taxon>
        <taxon>Lophotrochozoa</taxon>
        <taxon>Platyhelminthes</taxon>
        <taxon>Rhabditophora</taxon>
        <taxon>Macrostomorpha</taxon>
        <taxon>Macrostomida</taxon>
        <taxon>Macrostomidae</taxon>
        <taxon>Macrostomum</taxon>
    </lineage>
</organism>
<feature type="transmembrane region" description="Helical" evidence="11">
    <location>
        <begin position="328"/>
        <end position="349"/>
    </location>
</feature>
<keyword evidence="8" id="KW-0915">Sodium</keyword>
<dbReference type="Pfam" id="PF00209">
    <property type="entry name" value="SNF"/>
    <property type="match status" value="1"/>
</dbReference>
<feature type="binding site" evidence="8">
    <location>
        <position position="399"/>
    </location>
    <ligand>
        <name>Na(+)</name>
        <dbReference type="ChEBI" id="CHEBI:29101"/>
        <label>1</label>
    </ligand>
</feature>
<feature type="transmembrane region" description="Helical" evidence="11">
    <location>
        <begin position="246"/>
        <end position="267"/>
    </location>
</feature>
<feature type="disulfide bond" evidence="9">
    <location>
        <begin position="153"/>
        <end position="163"/>
    </location>
</feature>
<dbReference type="PANTHER" id="PTHR11616">
    <property type="entry name" value="SODIUM/CHLORIDE DEPENDENT TRANSPORTER"/>
    <property type="match status" value="1"/>
</dbReference>
<keyword evidence="6 11" id="KW-0472">Membrane</keyword>
<feature type="transmembrane region" description="Helical" evidence="11">
    <location>
        <begin position="221"/>
        <end position="240"/>
    </location>
</feature>
<feature type="binding site" evidence="8">
    <location>
        <position position="403"/>
    </location>
    <ligand>
        <name>Na(+)</name>
        <dbReference type="ChEBI" id="CHEBI:29101"/>
        <label>1</label>
    </ligand>
</feature>
<keyword evidence="4 11" id="KW-0812">Transmembrane</keyword>
<feature type="region of interest" description="Disordered" evidence="10">
    <location>
        <begin position="1"/>
        <end position="27"/>
    </location>
</feature>
<dbReference type="InterPro" id="IPR000175">
    <property type="entry name" value="Na/ntran_symport"/>
</dbReference>
<feature type="transmembrane region" description="Helical" evidence="11">
    <location>
        <begin position="70"/>
        <end position="93"/>
    </location>
</feature>
<feature type="transmembrane region" description="Helical" evidence="11">
    <location>
        <begin position="39"/>
        <end position="58"/>
    </location>
</feature>
<dbReference type="WBParaSite" id="maker-uti_cns_0005408-snap-gene-0.4-mRNA-1">
    <property type="protein sequence ID" value="maker-uti_cns_0005408-snap-gene-0.4-mRNA-1"/>
    <property type="gene ID" value="maker-uti_cns_0005408-snap-gene-0.4"/>
</dbReference>
<dbReference type="Proteomes" id="UP000095280">
    <property type="component" value="Unplaced"/>
</dbReference>
<keyword evidence="8" id="KW-0479">Metal-binding</keyword>
<dbReference type="SUPFAM" id="SSF161070">
    <property type="entry name" value="SNF-like"/>
    <property type="match status" value="1"/>
</dbReference>
<evidence type="ECO:0000313" key="13">
    <source>
        <dbReference type="WBParaSite" id="maker-uti_cns_0005408-snap-gene-0.4-mRNA-1"/>
    </source>
</evidence>
<dbReference type="GO" id="GO:0046872">
    <property type="term" value="F:metal ion binding"/>
    <property type="evidence" value="ECO:0007669"/>
    <property type="project" value="UniProtKB-KW"/>
</dbReference>
<feature type="transmembrane region" description="Helical" evidence="11">
    <location>
        <begin position="539"/>
        <end position="562"/>
    </location>
</feature>
<feature type="binding site" evidence="8">
    <location>
        <position position="402"/>
    </location>
    <ligand>
        <name>Na(+)</name>
        <dbReference type="ChEBI" id="CHEBI:29101"/>
        <label>1</label>
    </ligand>
</feature>
<evidence type="ECO:0000256" key="7">
    <source>
        <dbReference type="ARBA" id="ARBA00023180"/>
    </source>
</evidence>
<feature type="transmembrane region" description="Helical" evidence="11">
    <location>
        <begin position="113"/>
        <end position="141"/>
    </location>
</feature>
<feature type="transmembrane region" description="Helical" evidence="11">
    <location>
        <begin position="459"/>
        <end position="479"/>
    </location>
</feature>
<feature type="transmembrane region" description="Helical" evidence="11">
    <location>
        <begin position="428"/>
        <end position="447"/>
    </location>
</feature>
<protein>
    <submittedName>
        <fullName evidence="13">Transporter</fullName>
    </submittedName>
</protein>
<feature type="compositionally biased region" description="Low complexity" evidence="10">
    <location>
        <begin position="12"/>
        <end position="27"/>
    </location>
</feature>
<name>A0A1I8HBJ8_9PLAT</name>
<dbReference type="GO" id="GO:0089718">
    <property type="term" value="P:amino acid import across plasma membrane"/>
    <property type="evidence" value="ECO:0007669"/>
    <property type="project" value="TreeGrafter"/>
</dbReference>
<evidence type="ECO:0000256" key="9">
    <source>
        <dbReference type="PIRSR" id="PIRSR600175-2"/>
    </source>
</evidence>